<sequence>ITNDQLESIIPDGSSLYLIPSLVYLSQFKAEYEAKSKQRIEEVKRTINKMDKLKREITNLETHIDNIRNTRNY</sequence>
<dbReference type="AlphaFoldDB" id="A0A820LVA9"/>
<dbReference type="Proteomes" id="UP000663874">
    <property type="component" value="Unassembled WGS sequence"/>
</dbReference>
<evidence type="ECO:0000313" key="3">
    <source>
        <dbReference type="Proteomes" id="UP000663874"/>
    </source>
</evidence>
<dbReference type="EMBL" id="CAJOBE010053154">
    <property type="protein sequence ID" value="CAF4363745.1"/>
    <property type="molecule type" value="Genomic_DNA"/>
</dbReference>
<feature type="non-terminal residue" evidence="2">
    <location>
        <position position="1"/>
    </location>
</feature>
<accession>A0A820LVA9</accession>
<proteinExistence type="predicted"/>
<name>A0A820LVA9_9BILA</name>
<evidence type="ECO:0000313" key="2">
    <source>
        <dbReference type="EMBL" id="CAF4363745.1"/>
    </source>
</evidence>
<organism evidence="2 3">
    <name type="scientific">Rotaria sordida</name>
    <dbReference type="NCBI Taxonomy" id="392033"/>
    <lineage>
        <taxon>Eukaryota</taxon>
        <taxon>Metazoa</taxon>
        <taxon>Spiralia</taxon>
        <taxon>Gnathifera</taxon>
        <taxon>Rotifera</taxon>
        <taxon>Eurotatoria</taxon>
        <taxon>Bdelloidea</taxon>
        <taxon>Philodinida</taxon>
        <taxon>Philodinidae</taxon>
        <taxon>Rotaria</taxon>
    </lineage>
</organism>
<keyword evidence="1" id="KW-0175">Coiled coil</keyword>
<feature type="coiled-coil region" evidence="1">
    <location>
        <begin position="36"/>
        <end position="70"/>
    </location>
</feature>
<comment type="caution">
    <text evidence="2">The sequence shown here is derived from an EMBL/GenBank/DDBJ whole genome shotgun (WGS) entry which is preliminary data.</text>
</comment>
<protein>
    <submittedName>
        <fullName evidence="2">Uncharacterized protein</fullName>
    </submittedName>
</protein>
<reference evidence="2" key="1">
    <citation type="submission" date="2021-02" db="EMBL/GenBank/DDBJ databases">
        <authorList>
            <person name="Nowell W R."/>
        </authorList>
    </citation>
    <scope>NUCLEOTIDE SEQUENCE</scope>
</reference>
<gene>
    <name evidence="2" type="ORF">FNK824_LOCUS42754</name>
</gene>
<evidence type="ECO:0000256" key="1">
    <source>
        <dbReference type="SAM" id="Coils"/>
    </source>
</evidence>